<organism evidence="1 2">
    <name type="scientific">Streptomyces brasiliensis</name>
    <dbReference type="NCBI Taxonomy" id="1954"/>
    <lineage>
        <taxon>Bacteria</taxon>
        <taxon>Bacillati</taxon>
        <taxon>Actinomycetota</taxon>
        <taxon>Actinomycetes</taxon>
        <taxon>Kitasatosporales</taxon>
        <taxon>Streptomycetaceae</taxon>
        <taxon>Streptomyces</taxon>
    </lineage>
</organism>
<dbReference type="Proteomes" id="UP000657574">
    <property type="component" value="Unassembled WGS sequence"/>
</dbReference>
<name>A0A917UMB5_9ACTN</name>
<keyword evidence="2" id="KW-1185">Reference proteome</keyword>
<gene>
    <name evidence="1" type="ORF">GCM10010121_093280</name>
</gene>
<accession>A0A917UMB5</accession>
<dbReference type="EMBL" id="BMQA01000101">
    <property type="protein sequence ID" value="GGJ67951.1"/>
    <property type="molecule type" value="Genomic_DNA"/>
</dbReference>
<proteinExistence type="predicted"/>
<reference evidence="1" key="2">
    <citation type="submission" date="2020-09" db="EMBL/GenBank/DDBJ databases">
        <authorList>
            <person name="Sun Q."/>
            <person name="Ohkuma M."/>
        </authorList>
    </citation>
    <scope>NUCLEOTIDE SEQUENCE</scope>
    <source>
        <strain evidence="1">JCM 3086</strain>
    </source>
</reference>
<protein>
    <submittedName>
        <fullName evidence="1">Uncharacterized protein</fullName>
    </submittedName>
</protein>
<evidence type="ECO:0000313" key="2">
    <source>
        <dbReference type="Proteomes" id="UP000657574"/>
    </source>
</evidence>
<reference evidence="1" key="1">
    <citation type="journal article" date="2014" name="Int. J. Syst. Evol. Microbiol.">
        <title>Complete genome sequence of Corynebacterium casei LMG S-19264T (=DSM 44701T), isolated from a smear-ripened cheese.</title>
        <authorList>
            <consortium name="US DOE Joint Genome Institute (JGI-PGF)"/>
            <person name="Walter F."/>
            <person name="Albersmeier A."/>
            <person name="Kalinowski J."/>
            <person name="Ruckert C."/>
        </authorList>
    </citation>
    <scope>NUCLEOTIDE SEQUENCE</scope>
    <source>
        <strain evidence="1">JCM 3086</strain>
    </source>
</reference>
<comment type="caution">
    <text evidence="1">The sequence shown here is derived from an EMBL/GenBank/DDBJ whole genome shotgun (WGS) entry which is preliminary data.</text>
</comment>
<dbReference type="AlphaFoldDB" id="A0A917UMB5"/>
<sequence>MPTVTAPHEFRFPGEEVCAEANSAAVFHAQAGPDDEGLPCIEIAGVLVFAYLDADMQAVRVSVHLDTTDPLLVQPGQSVPLHMEVEDSTVFSGGAAPARAAGGVWRRWLRRLDRWMQWQRGA</sequence>
<evidence type="ECO:0000313" key="1">
    <source>
        <dbReference type="EMBL" id="GGJ67951.1"/>
    </source>
</evidence>